<gene>
    <name evidence="1" type="ORF">ADIARSV_2003</name>
</gene>
<dbReference type="AlphaFoldDB" id="R9GSF8"/>
<dbReference type="PROSITE" id="PS51257">
    <property type="entry name" value="PROKAR_LIPOPROTEIN"/>
    <property type="match status" value="1"/>
</dbReference>
<comment type="caution">
    <text evidence="1">The sequence shown here is derived from an EMBL/GenBank/DDBJ whole genome shotgun (WGS) entry which is preliminary data.</text>
</comment>
<proteinExistence type="predicted"/>
<dbReference type="eggNOG" id="ENOG5033867">
    <property type="taxonomic scope" value="Bacteria"/>
</dbReference>
<sequence>MKHSVYLVVLVVLFGCQQQGKNVQTKKKVKEVVVDSAVLISCEGVGEIKMNFSYADLKNKVGAKALTEHENSVYGKYTTIWENTAKQLNVYWKQKSQPFKAIKYLEVSSPDSPYETQDSLRIGLDLRSLVNKNGNMPLTFRNFYAQENSGLVTSFNGGTLEKNNPCVAGVLEWTSQENVYKADYDAFKKQEIVESYEKILDHIEVRLSSIRVLSK</sequence>
<evidence type="ECO:0000313" key="2">
    <source>
        <dbReference type="Proteomes" id="UP000014174"/>
    </source>
</evidence>
<reference evidence="1 2" key="1">
    <citation type="journal article" date="2013" name="Genome Announc.">
        <title>Draft Genome Sequence of Arcticibacter svalbardensis Strain MN12-7T, a Member of the Family Sphingobacteriaceae Isolated from an Arctic Soil Sample.</title>
        <authorList>
            <person name="Shivaji S."/>
            <person name="Ara S."/>
            <person name="Prasad S."/>
            <person name="Manasa B.P."/>
            <person name="Begum Z."/>
            <person name="Singh A."/>
            <person name="Kumar Pinnaka A."/>
        </authorList>
    </citation>
    <scope>NUCLEOTIDE SEQUENCE [LARGE SCALE GENOMIC DNA]</scope>
    <source>
        <strain evidence="1 2">MN12-7</strain>
    </source>
</reference>
<organism evidence="1 2">
    <name type="scientific">Arcticibacter svalbardensis MN12-7</name>
    <dbReference type="NCBI Taxonomy" id="1150600"/>
    <lineage>
        <taxon>Bacteria</taxon>
        <taxon>Pseudomonadati</taxon>
        <taxon>Bacteroidota</taxon>
        <taxon>Sphingobacteriia</taxon>
        <taxon>Sphingobacteriales</taxon>
        <taxon>Sphingobacteriaceae</taxon>
        <taxon>Arcticibacter</taxon>
    </lineage>
</organism>
<dbReference type="Proteomes" id="UP000014174">
    <property type="component" value="Unassembled WGS sequence"/>
</dbReference>
<name>R9GSF8_9SPHI</name>
<dbReference type="EMBL" id="AQPN01000077">
    <property type="protein sequence ID" value="EOR94787.1"/>
    <property type="molecule type" value="Genomic_DNA"/>
</dbReference>
<accession>R9GSF8</accession>
<dbReference type="RefSeq" id="WP_016195238.1">
    <property type="nucleotide sequence ID" value="NZ_AQPN01000077.1"/>
</dbReference>
<dbReference type="STRING" id="1150600.ADIARSV_2003"/>
<evidence type="ECO:0000313" key="1">
    <source>
        <dbReference type="EMBL" id="EOR94787.1"/>
    </source>
</evidence>
<protein>
    <recommendedName>
        <fullName evidence="3">Lipoprotein</fullName>
    </recommendedName>
</protein>
<evidence type="ECO:0008006" key="3">
    <source>
        <dbReference type="Google" id="ProtNLM"/>
    </source>
</evidence>
<keyword evidence="2" id="KW-1185">Reference proteome</keyword>
<dbReference type="OrthoDB" id="792997at2"/>